<evidence type="ECO:0000256" key="1">
    <source>
        <dbReference type="ARBA" id="ARBA00009437"/>
    </source>
</evidence>
<dbReference type="RefSeq" id="WP_026258066.1">
    <property type="nucleotide sequence ID" value="NZ_JOJP01000001.1"/>
</dbReference>
<dbReference type="Pfam" id="PF03466">
    <property type="entry name" value="LysR_substrate"/>
    <property type="match status" value="1"/>
</dbReference>
<dbReference type="STRING" id="305900.GV64_19385"/>
<dbReference type="SUPFAM" id="SSF46785">
    <property type="entry name" value="Winged helix' DNA-binding domain"/>
    <property type="match status" value="1"/>
</dbReference>
<evidence type="ECO:0000256" key="3">
    <source>
        <dbReference type="ARBA" id="ARBA00023125"/>
    </source>
</evidence>
<dbReference type="AlphaFoldDB" id="A0A081KEM7"/>
<dbReference type="InterPro" id="IPR005119">
    <property type="entry name" value="LysR_subst-bd"/>
</dbReference>
<evidence type="ECO:0000256" key="2">
    <source>
        <dbReference type="ARBA" id="ARBA00023015"/>
    </source>
</evidence>
<dbReference type="PANTHER" id="PTHR30126">
    <property type="entry name" value="HTH-TYPE TRANSCRIPTIONAL REGULATOR"/>
    <property type="match status" value="1"/>
</dbReference>
<organism evidence="6 7">
    <name type="scientific">Endozoicomonas elysicola</name>
    <dbReference type="NCBI Taxonomy" id="305900"/>
    <lineage>
        <taxon>Bacteria</taxon>
        <taxon>Pseudomonadati</taxon>
        <taxon>Pseudomonadota</taxon>
        <taxon>Gammaproteobacteria</taxon>
        <taxon>Oceanospirillales</taxon>
        <taxon>Endozoicomonadaceae</taxon>
        <taxon>Endozoicomonas</taxon>
    </lineage>
</organism>
<proteinExistence type="inferred from homology"/>
<keyword evidence="4" id="KW-0804">Transcription</keyword>
<dbReference type="eggNOG" id="COG0583">
    <property type="taxonomic scope" value="Bacteria"/>
</dbReference>
<comment type="caution">
    <text evidence="6">The sequence shown here is derived from an EMBL/GenBank/DDBJ whole genome shotgun (WGS) entry which is preliminary data.</text>
</comment>
<evidence type="ECO:0000259" key="5">
    <source>
        <dbReference type="PROSITE" id="PS50931"/>
    </source>
</evidence>
<gene>
    <name evidence="6" type="ORF">GV64_19385</name>
</gene>
<dbReference type="EMBL" id="JOJP01000001">
    <property type="protein sequence ID" value="KEI72603.1"/>
    <property type="molecule type" value="Genomic_DNA"/>
</dbReference>
<keyword evidence="2" id="KW-0805">Transcription regulation</keyword>
<keyword evidence="7" id="KW-1185">Reference proteome</keyword>
<dbReference type="GO" id="GO:0003700">
    <property type="term" value="F:DNA-binding transcription factor activity"/>
    <property type="evidence" value="ECO:0007669"/>
    <property type="project" value="InterPro"/>
</dbReference>
<feature type="domain" description="HTH lysR-type" evidence="5">
    <location>
        <begin position="2"/>
        <end position="59"/>
    </location>
</feature>
<keyword evidence="3" id="KW-0238">DNA-binding</keyword>
<name>A0A081KEM7_9GAMM</name>
<sequence>MFSYEHLSSFCATVEEGSYSRAARKLGKDRTTIREQIKVIEESYAVSLFHIEGKAAVVTETGAAIYKQAKLLVKHSERLNTRLLSSYMEPVTQLDVFHDVLVPPRLVVEIEHFMTNRFPYIKLNWLHKNREEALKAVSEGTNQLALMQHRLAHETLFPLGYAFIGTQDIALYCHPDHTLAKMEIITVGDLQLEKQYISENLYKAMPELFALSPDLSIISNNDVLLELLQYDGWSAISTSLAKPLVNQGLLKQLVLVELETSLKLGISFFYPEARDQTPEIQALIKFLKTCTDRFFL</sequence>
<dbReference type="GO" id="GO:0000976">
    <property type="term" value="F:transcription cis-regulatory region binding"/>
    <property type="evidence" value="ECO:0007669"/>
    <property type="project" value="TreeGrafter"/>
</dbReference>
<evidence type="ECO:0000313" key="7">
    <source>
        <dbReference type="Proteomes" id="UP000027997"/>
    </source>
</evidence>
<protein>
    <submittedName>
        <fullName evidence="6">LysR family transcriptional regulator</fullName>
    </submittedName>
</protein>
<dbReference type="InterPro" id="IPR036390">
    <property type="entry name" value="WH_DNA-bd_sf"/>
</dbReference>
<dbReference type="Gene3D" id="3.40.190.290">
    <property type="match status" value="1"/>
</dbReference>
<dbReference type="SUPFAM" id="SSF53850">
    <property type="entry name" value="Periplasmic binding protein-like II"/>
    <property type="match status" value="1"/>
</dbReference>
<dbReference type="InterPro" id="IPR036388">
    <property type="entry name" value="WH-like_DNA-bd_sf"/>
</dbReference>
<dbReference type="InterPro" id="IPR000847">
    <property type="entry name" value="LysR_HTH_N"/>
</dbReference>
<comment type="similarity">
    <text evidence="1">Belongs to the LysR transcriptional regulatory family.</text>
</comment>
<accession>A0A081KEM7</accession>
<dbReference type="Gene3D" id="1.10.10.10">
    <property type="entry name" value="Winged helix-like DNA-binding domain superfamily/Winged helix DNA-binding domain"/>
    <property type="match status" value="1"/>
</dbReference>
<evidence type="ECO:0000313" key="6">
    <source>
        <dbReference type="EMBL" id="KEI72603.1"/>
    </source>
</evidence>
<evidence type="ECO:0000256" key="4">
    <source>
        <dbReference type="ARBA" id="ARBA00023163"/>
    </source>
</evidence>
<dbReference type="CDD" id="cd05466">
    <property type="entry name" value="PBP2_LTTR_substrate"/>
    <property type="match status" value="1"/>
</dbReference>
<dbReference type="Pfam" id="PF00126">
    <property type="entry name" value="HTH_1"/>
    <property type="match status" value="1"/>
</dbReference>
<dbReference type="PANTHER" id="PTHR30126:SF91">
    <property type="entry name" value="LYSR FAMILY TRANSCRIPTIONAL REGULATOR"/>
    <property type="match status" value="1"/>
</dbReference>
<dbReference type="Proteomes" id="UP000027997">
    <property type="component" value="Unassembled WGS sequence"/>
</dbReference>
<dbReference type="PROSITE" id="PS50931">
    <property type="entry name" value="HTH_LYSR"/>
    <property type="match status" value="1"/>
</dbReference>
<reference evidence="6 7" key="1">
    <citation type="submission" date="2014-06" db="EMBL/GenBank/DDBJ databases">
        <title>Whole Genome Sequences of Three Symbiotic Endozoicomonas Bacteria.</title>
        <authorList>
            <person name="Neave M.J."/>
            <person name="Apprill A."/>
            <person name="Voolstra C.R."/>
        </authorList>
    </citation>
    <scope>NUCLEOTIDE SEQUENCE [LARGE SCALE GENOMIC DNA]</scope>
    <source>
        <strain evidence="6 7">DSM 22380</strain>
    </source>
</reference>